<evidence type="ECO:0000313" key="1">
    <source>
        <dbReference type="EMBL" id="GAA4264337.1"/>
    </source>
</evidence>
<accession>A0ABP8DWQ9</accession>
<proteinExistence type="predicted"/>
<evidence type="ECO:0000313" key="2">
    <source>
        <dbReference type="Proteomes" id="UP001500620"/>
    </source>
</evidence>
<gene>
    <name evidence="1" type="ORF">GCM10022255_117050</name>
</gene>
<name>A0ABP8DWQ9_9ACTN</name>
<reference evidence="2" key="1">
    <citation type="journal article" date="2019" name="Int. J. Syst. Evol. Microbiol.">
        <title>The Global Catalogue of Microorganisms (GCM) 10K type strain sequencing project: providing services to taxonomists for standard genome sequencing and annotation.</title>
        <authorList>
            <consortium name="The Broad Institute Genomics Platform"/>
            <consortium name="The Broad Institute Genome Sequencing Center for Infectious Disease"/>
            <person name="Wu L."/>
            <person name="Ma J."/>
        </authorList>
    </citation>
    <scope>NUCLEOTIDE SEQUENCE [LARGE SCALE GENOMIC DNA]</scope>
    <source>
        <strain evidence="2">JCM 17441</strain>
    </source>
</reference>
<evidence type="ECO:0008006" key="3">
    <source>
        <dbReference type="Google" id="ProtNLM"/>
    </source>
</evidence>
<dbReference type="EMBL" id="BAABAT010000151">
    <property type="protein sequence ID" value="GAA4264337.1"/>
    <property type="molecule type" value="Genomic_DNA"/>
</dbReference>
<dbReference type="Proteomes" id="UP001500620">
    <property type="component" value="Unassembled WGS sequence"/>
</dbReference>
<comment type="caution">
    <text evidence="1">The sequence shown here is derived from an EMBL/GenBank/DDBJ whole genome shotgun (WGS) entry which is preliminary data.</text>
</comment>
<organism evidence="1 2">
    <name type="scientific">Dactylosporangium darangshiense</name>
    <dbReference type="NCBI Taxonomy" id="579108"/>
    <lineage>
        <taxon>Bacteria</taxon>
        <taxon>Bacillati</taxon>
        <taxon>Actinomycetota</taxon>
        <taxon>Actinomycetes</taxon>
        <taxon>Micromonosporales</taxon>
        <taxon>Micromonosporaceae</taxon>
        <taxon>Dactylosporangium</taxon>
    </lineage>
</organism>
<keyword evidence="2" id="KW-1185">Reference proteome</keyword>
<sequence>MAVARRSPLKNVAAAADARLAAEGFRRQTHTWYRTNALGDHALIELQPVPSIQPGQTRFHVNTAIVVAPQVHRATESREKALPTTADGLLLSRVKPPGTDLPSMGWTASELTAAATGALLAEALLAGPVERLRGLLDRDRLRAELSARGPENPALRAAFLAEEGPGPELDALVAELAADPYSAEYAAWLRRYAARG</sequence>
<protein>
    <recommendedName>
        <fullName evidence="3">DUF4304 domain-containing protein</fullName>
    </recommendedName>
</protein>